<accession>A0A504J2U9</accession>
<gene>
    <name evidence="1" type="ORF">FHK87_21200</name>
</gene>
<evidence type="ECO:0000313" key="1">
    <source>
        <dbReference type="EMBL" id="TPN82945.1"/>
    </source>
</evidence>
<comment type="caution">
    <text evidence="1">The sequence shown here is derived from an EMBL/GenBank/DDBJ whole genome shotgun (WGS) entry which is preliminary data.</text>
</comment>
<name>A0A504J2U9_9FLAO</name>
<protein>
    <submittedName>
        <fullName evidence="1">Uncharacterized protein</fullName>
    </submittedName>
</protein>
<sequence>MKCKLPSSNKTATSGLWVRRKFVPIQLTIHRENQFVNASAKLPFTTAKVIGVLPVVQVEQDCSDTPVPPRLYYGLSDALVDDDRFLQLSTGTEYTTTPPDATLSRDIYSGLYWYYAHPATDTFPYLYEDDFMDQLTDPKIIEVLQEGQCTPVEYYLWSGPFIGYVLITHNEYT</sequence>
<evidence type="ECO:0000313" key="2">
    <source>
        <dbReference type="Proteomes" id="UP000315540"/>
    </source>
</evidence>
<dbReference type="EMBL" id="VFWZ01000008">
    <property type="protein sequence ID" value="TPN82945.1"/>
    <property type="molecule type" value="Genomic_DNA"/>
</dbReference>
<dbReference type="AlphaFoldDB" id="A0A504J2U9"/>
<proteinExistence type="predicted"/>
<keyword evidence="2" id="KW-1185">Reference proteome</keyword>
<dbReference type="RefSeq" id="WP_140596433.1">
    <property type="nucleotide sequence ID" value="NZ_VFWZ01000008.1"/>
</dbReference>
<reference evidence="1 2" key="1">
    <citation type="submission" date="2019-06" db="EMBL/GenBank/DDBJ databases">
        <authorList>
            <person name="Meng X."/>
        </authorList>
    </citation>
    <scope>NUCLEOTIDE SEQUENCE [LARGE SCALE GENOMIC DNA]</scope>
    <source>
        <strain evidence="1 2">M625</strain>
    </source>
</reference>
<dbReference type="OrthoDB" id="1163071at2"/>
<organism evidence="1 2">
    <name type="scientific">Aquimarina algicola</name>
    <dbReference type="NCBI Taxonomy" id="2589995"/>
    <lineage>
        <taxon>Bacteria</taxon>
        <taxon>Pseudomonadati</taxon>
        <taxon>Bacteroidota</taxon>
        <taxon>Flavobacteriia</taxon>
        <taxon>Flavobacteriales</taxon>
        <taxon>Flavobacteriaceae</taxon>
        <taxon>Aquimarina</taxon>
    </lineage>
</organism>
<dbReference type="Proteomes" id="UP000315540">
    <property type="component" value="Unassembled WGS sequence"/>
</dbReference>